<sequence length="55" mass="5894">MDLPPVVIDCGTRYTKLGYAGYSEPQFIIPSTGVVKGADPSALDNGGRWTNYLGM</sequence>
<keyword evidence="2" id="KW-1185">Reference proteome</keyword>
<reference evidence="1" key="1">
    <citation type="submission" date="2023-11" db="EMBL/GenBank/DDBJ databases">
        <authorList>
            <person name="Poullet M."/>
        </authorList>
    </citation>
    <scope>NUCLEOTIDE SEQUENCE</scope>
    <source>
        <strain evidence="1">E1834</strain>
    </source>
</reference>
<dbReference type="Proteomes" id="UP001497535">
    <property type="component" value="Unassembled WGS sequence"/>
</dbReference>
<accession>A0ACB0ZHL6</accession>
<evidence type="ECO:0000313" key="1">
    <source>
        <dbReference type="EMBL" id="CAK5078044.1"/>
    </source>
</evidence>
<proteinExistence type="predicted"/>
<protein>
    <submittedName>
        <fullName evidence="1">Uncharacterized protein</fullName>
    </submittedName>
</protein>
<gene>
    <name evidence="1" type="ORF">MENTE1834_LOCUS25079</name>
</gene>
<dbReference type="EMBL" id="CAVMJV010000035">
    <property type="protein sequence ID" value="CAK5078044.1"/>
    <property type="molecule type" value="Genomic_DNA"/>
</dbReference>
<organism evidence="1 2">
    <name type="scientific">Meloidogyne enterolobii</name>
    <name type="common">Root-knot nematode worm</name>
    <name type="synonym">Meloidogyne mayaguensis</name>
    <dbReference type="NCBI Taxonomy" id="390850"/>
    <lineage>
        <taxon>Eukaryota</taxon>
        <taxon>Metazoa</taxon>
        <taxon>Ecdysozoa</taxon>
        <taxon>Nematoda</taxon>
        <taxon>Chromadorea</taxon>
        <taxon>Rhabditida</taxon>
        <taxon>Tylenchina</taxon>
        <taxon>Tylenchomorpha</taxon>
        <taxon>Tylenchoidea</taxon>
        <taxon>Meloidogynidae</taxon>
        <taxon>Meloidogyninae</taxon>
        <taxon>Meloidogyne</taxon>
    </lineage>
</organism>
<comment type="caution">
    <text evidence="1">The sequence shown here is derived from an EMBL/GenBank/DDBJ whole genome shotgun (WGS) entry which is preliminary data.</text>
</comment>
<evidence type="ECO:0000313" key="2">
    <source>
        <dbReference type="Proteomes" id="UP001497535"/>
    </source>
</evidence>
<name>A0ACB0ZHL6_MELEN</name>